<protein>
    <submittedName>
        <fullName evidence="2">Uncharacterized protein</fullName>
    </submittedName>
</protein>
<feature type="region of interest" description="Disordered" evidence="1">
    <location>
        <begin position="1"/>
        <end position="20"/>
    </location>
</feature>
<evidence type="ECO:0000313" key="2">
    <source>
        <dbReference type="EMBL" id="KAF3487968.1"/>
    </source>
</evidence>
<sequence>MKIDLARNPKSRLHPLTPSTNLAVAPGKDFVTGSANLSSGAGGRWLIPSPE</sequence>
<organism evidence="2 3">
    <name type="scientific">Brassica cretica</name>
    <name type="common">Mustard</name>
    <dbReference type="NCBI Taxonomy" id="69181"/>
    <lineage>
        <taxon>Eukaryota</taxon>
        <taxon>Viridiplantae</taxon>
        <taxon>Streptophyta</taxon>
        <taxon>Embryophyta</taxon>
        <taxon>Tracheophyta</taxon>
        <taxon>Spermatophyta</taxon>
        <taxon>Magnoliopsida</taxon>
        <taxon>eudicotyledons</taxon>
        <taxon>Gunneridae</taxon>
        <taxon>Pentapetalae</taxon>
        <taxon>rosids</taxon>
        <taxon>malvids</taxon>
        <taxon>Brassicales</taxon>
        <taxon>Brassicaceae</taxon>
        <taxon>Brassiceae</taxon>
        <taxon>Brassica</taxon>
    </lineage>
</organism>
<proteinExistence type="predicted"/>
<comment type="caution">
    <text evidence="2">The sequence shown here is derived from an EMBL/GenBank/DDBJ whole genome shotgun (WGS) entry which is preliminary data.</text>
</comment>
<reference evidence="2" key="1">
    <citation type="submission" date="2019-12" db="EMBL/GenBank/DDBJ databases">
        <title>Genome sequencing and annotation of Brassica cretica.</title>
        <authorList>
            <person name="Studholme D.J."/>
            <person name="Sarris P."/>
        </authorList>
    </citation>
    <scope>NUCLEOTIDE SEQUENCE</scope>
    <source>
        <strain evidence="2">PFS-109/04</strain>
        <tissue evidence="2">Leaf</tissue>
    </source>
</reference>
<evidence type="ECO:0000313" key="3">
    <source>
        <dbReference type="Proteomes" id="UP000712600"/>
    </source>
</evidence>
<name>A0A8S9N2C5_BRACR</name>
<evidence type="ECO:0000256" key="1">
    <source>
        <dbReference type="SAM" id="MobiDB-lite"/>
    </source>
</evidence>
<gene>
    <name evidence="2" type="ORF">F2Q69_00054235</name>
</gene>
<accession>A0A8S9N2C5</accession>
<dbReference type="AlphaFoldDB" id="A0A8S9N2C5"/>
<dbReference type="EMBL" id="QGKX02002183">
    <property type="protein sequence ID" value="KAF3487968.1"/>
    <property type="molecule type" value="Genomic_DNA"/>
</dbReference>
<dbReference type="Proteomes" id="UP000712600">
    <property type="component" value="Unassembled WGS sequence"/>
</dbReference>